<feature type="compositionally biased region" description="Polar residues" evidence="1">
    <location>
        <begin position="28"/>
        <end position="42"/>
    </location>
</feature>
<protein>
    <submittedName>
        <fullName evidence="3">Uncharacterized protein</fullName>
    </submittedName>
</protein>
<dbReference type="EMBL" id="FOWR01000028">
    <property type="protein sequence ID" value="SFP88591.1"/>
    <property type="molecule type" value="Genomic_DNA"/>
</dbReference>
<evidence type="ECO:0000256" key="1">
    <source>
        <dbReference type="SAM" id="MobiDB-lite"/>
    </source>
</evidence>
<dbReference type="AlphaFoldDB" id="A0A1I5U095"/>
<evidence type="ECO:0000313" key="4">
    <source>
        <dbReference type="Proteomes" id="UP000182692"/>
    </source>
</evidence>
<feature type="transmembrane region" description="Helical" evidence="2">
    <location>
        <begin position="77"/>
        <end position="93"/>
    </location>
</feature>
<organism evidence="3 4">
    <name type="scientific">Enterovibrio norvegicus DSM 15893</name>
    <dbReference type="NCBI Taxonomy" id="1121869"/>
    <lineage>
        <taxon>Bacteria</taxon>
        <taxon>Pseudomonadati</taxon>
        <taxon>Pseudomonadota</taxon>
        <taxon>Gammaproteobacteria</taxon>
        <taxon>Vibrionales</taxon>
        <taxon>Vibrionaceae</taxon>
        <taxon>Enterovibrio</taxon>
    </lineage>
</organism>
<reference evidence="3 4" key="1">
    <citation type="submission" date="2016-10" db="EMBL/GenBank/DDBJ databases">
        <authorList>
            <person name="de Groot N.N."/>
        </authorList>
    </citation>
    <scope>NUCLEOTIDE SEQUENCE [LARGE SCALE GENOMIC DNA]</scope>
    <source>
        <strain evidence="3 4">DSM 15893</strain>
    </source>
</reference>
<evidence type="ECO:0000256" key="2">
    <source>
        <dbReference type="SAM" id="Phobius"/>
    </source>
</evidence>
<feature type="transmembrane region" description="Helical" evidence="2">
    <location>
        <begin position="52"/>
        <end position="71"/>
    </location>
</feature>
<keyword evidence="2" id="KW-0812">Transmembrane</keyword>
<keyword evidence="2" id="KW-1133">Transmembrane helix</keyword>
<gene>
    <name evidence="3" type="ORF">SAMN03084138_03410</name>
</gene>
<name>A0A1I5U095_9GAMM</name>
<dbReference type="STRING" id="1121869.SAMN03084138_03410"/>
<dbReference type="OrthoDB" id="7055795at2"/>
<dbReference type="Proteomes" id="UP000182692">
    <property type="component" value="Unassembled WGS sequence"/>
</dbReference>
<feature type="region of interest" description="Disordered" evidence="1">
    <location>
        <begin position="19"/>
        <end position="47"/>
    </location>
</feature>
<keyword evidence="2" id="KW-0472">Membrane</keyword>
<accession>A0A1I5U095</accession>
<proteinExistence type="predicted"/>
<evidence type="ECO:0000313" key="3">
    <source>
        <dbReference type="EMBL" id="SFP88591.1"/>
    </source>
</evidence>
<sequence>MAAASYCKTIFILRRAWSKNGQQKRHSGTPTDSKADTQNSDATDSEKKKRGIGFWIFAIIFSPIILIVAMARASTTAKIAFAASLFFWVYYFFM</sequence>